<dbReference type="AlphaFoldDB" id="A0A653DBX3"/>
<protein>
    <submittedName>
        <fullName evidence="1">Uncharacterized protein</fullName>
    </submittedName>
</protein>
<accession>A0A653DBX3</accession>
<sequence length="53" mass="6084">MVAHILGLIKFSVIAGRQKIDDIKRRLQTTEFSYESNGNHLTLSVSIFEKIQH</sequence>
<keyword evidence="2" id="KW-1185">Reference proteome</keyword>
<organism evidence="1 2">
    <name type="scientific">Callosobruchus maculatus</name>
    <name type="common">Southern cowpea weevil</name>
    <name type="synonym">Pulse bruchid</name>
    <dbReference type="NCBI Taxonomy" id="64391"/>
    <lineage>
        <taxon>Eukaryota</taxon>
        <taxon>Metazoa</taxon>
        <taxon>Ecdysozoa</taxon>
        <taxon>Arthropoda</taxon>
        <taxon>Hexapoda</taxon>
        <taxon>Insecta</taxon>
        <taxon>Pterygota</taxon>
        <taxon>Neoptera</taxon>
        <taxon>Endopterygota</taxon>
        <taxon>Coleoptera</taxon>
        <taxon>Polyphaga</taxon>
        <taxon>Cucujiformia</taxon>
        <taxon>Chrysomeloidea</taxon>
        <taxon>Chrysomelidae</taxon>
        <taxon>Bruchinae</taxon>
        <taxon>Bruchini</taxon>
        <taxon>Callosobruchus</taxon>
    </lineage>
</organism>
<gene>
    <name evidence="1" type="ORF">CALMAC_LOCUS16098</name>
</gene>
<proteinExistence type="predicted"/>
<name>A0A653DBX3_CALMS</name>
<evidence type="ECO:0000313" key="1">
    <source>
        <dbReference type="EMBL" id="VEN57488.1"/>
    </source>
</evidence>
<dbReference type="Proteomes" id="UP000410492">
    <property type="component" value="Unassembled WGS sequence"/>
</dbReference>
<evidence type="ECO:0000313" key="2">
    <source>
        <dbReference type="Proteomes" id="UP000410492"/>
    </source>
</evidence>
<dbReference type="EMBL" id="CAACVG010011167">
    <property type="protein sequence ID" value="VEN57488.1"/>
    <property type="molecule type" value="Genomic_DNA"/>
</dbReference>
<feature type="non-terminal residue" evidence="1">
    <location>
        <position position="53"/>
    </location>
</feature>
<reference evidence="1 2" key="1">
    <citation type="submission" date="2019-01" db="EMBL/GenBank/DDBJ databases">
        <authorList>
            <person name="Sayadi A."/>
        </authorList>
    </citation>
    <scope>NUCLEOTIDE SEQUENCE [LARGE SCALE GENOMIC DNA]</scope>
</reference>